<dbReference type="SMART" id="SM00198">
    <property type="entry name" value="SCP"/>
    <property type="match status" value="1"/>
</dbReference>
<dbReference type="InterPro" id="IPR002413">
    <property type="entry name" value="V5_allergen-like"/>
</dbReference>
<protein>
    <submittedName>
        <fullName evidence="3">CAP domain-containing protein</fullName>
    </submittedName>
</protein>
<dbReference type="InterPro" id="IPR014044">
    <property type="entry name" value="CAP_dom"/>
</dbReference>
<dbReference type="Pfam" id="PF00188">
    <property type="entry name" value="CAP"/>
    <property type="match status" value="1"/>
</dbReference>
<dbReference type="PROSITE" id="PS01009">
    <property type="entry name" value="CRISP_1"/>
    <property type="match status" value="1"/>
</dbReference>
<comment type="caution">
    <text evidence="3">The sequence shown here is derived from an EMBL/GenBank/DDBJ whole genome shotgun (WGS) entry which is preliminary data.</text>
</comment>
<dbReference type="SUPFAM" id="SSF55797">
    <property type="entry name" value="PR-1-like"/>
    <property type="match status" value="1"/>
</dbReference>
<feature type="domain" description="SCP" evidence="2">
    <location>
        <begin position="43"/>
        <end position="180"/>
    </location>
</feature>
<evidence type="ECO:0000313" key="4">
    <source>
        <dbReference type="Proteomes" id="UP001595828"/>
    </source>
</evidence>
<dbReference type="RefSeq" id="WP_379538688.1">
    <property type="nucleotide sequence ID" value="NZ_JBHSDR010000006.1"/>
</dbReference>
<dbReference type="Gene3D" id="3.40.33.10">
    <property type="entry name" value="CAP"/>
    <property type="match status" value="1"/>
</dbReference>
<evidence type="ECO:0000259" key="2">
    <source>
        <dbReference type="SMART" id="SM00198"/>
    </source>
</evidence>
<dbReference type="PRINTS" id="PR00838">
    <property type="entry name" value="V5ALLERGEN"/>
</dbReference>
<evidence type="ECO:0000256" key="1">
    <source>
        <dbReference type="SAM" id="SignalP"/>
    </source>
</evidence>
<dbReference type="InterPro" id="IPR001283">
    <property type="entry name" value="CRISP-related"/>
</dbReference>
<dbReference type="EMBL" id="JBHSDR010000006">
    <property type="protein sequence ID" value="MFC4295204.1"/>
    <property type="molecule type" value="Genomic_DNA"/>
</dbReference>
<evidence type="ECO:0000313" key="3">
    <source>
        <dbReference type="EMBL" id="MFC4295204.1"/>
    </source>
</evidence>
<reference evidence="4" key="1">
    <citation type="journal article" date="2019" name="Int. J. Syst. Evol. Microbiol.">
        <title>The Global Catalogue of Microorganisms (GCM) 10K type strain sequencing project: providing services to taxonomists for standard genome sequencing and annotation.</title>
        <authorList>
            <consortium name="The Broad Institute Genomics Platform"/>
            <consortium name="The Broad Institute Genome Sequencing Center for Infectious Disease"/>
            <person name="Wu L."/>
            <person name="Ma J."/>
        </authorList>
    </citation>
    <scope>NUCLEOTIDE SEQUENCE [LARGE SCALE GENOMIC DNA]</scope>
    <source>
        <strain evidence="4">CGMCC 1.12989</strain>
    </source>
</reference>
<name>A0ABV8RQT3_9SPHN</name>
<organism evidence="3 4">
    <name type="scientific">Novosphingobium tardum</name>
    <dbReference type="NCBI Taxonomy" id="1538021"/>
    <lineage>
        <taxon>Bacteria</taxon>
        <taxon>Pseudomonadati</taxon>
        <taxon>Pseudomonadota</taxon>
        <taxon>Alphaproteobacteria</taxon>
        <taxon>Sphingomonadales</taxon>
        <taxon>Sphingomonadaceae</taxon>
        <taxon>Novosphingobium</taxon>
    </lineage>
</organism>
<dbReference type="PRINTS" id="PR00837">
    <property type="entry name" value="V5TPXLIKE"/>
</dbReference>
<dbReference type="PROSITE" id="PS01010">
    <property type="entry name" value="CRISP_2"/>
    <property type="match status" value="1"/>
</dbReference>
<accession>A0ABV8RQT3</accession>
<dbReference type="PANTHER" id="PTHR10334">
    <property type="entry name" value="CYSTEINE-RICH SECRETORY PROTEIN-RELATED"/>
    <property type="match status" value="1"/>
</dbReference>
<keyword evidence="1" id="KW-0732">Signal</keyword>
<dbReference type="InterPro" id="IPR018244">
    <property type="entry name" value="Allrgn_V5/Tpx1_CS"/>
</dbReference>
<proteinExistence type="predicted"/>
<keyword evidence="4" id="KW-1185">Reference proteome</keyword>
<dbReference type="InterPro" id="IPR035940">
    <property type="entry name" value="CAP_sf"/>
</dbReference>
<gene>
    <name evidence="3" type="ORF">ACFO0A_09060</name>
</gene>
<feature type="chain" id="PRO_5045062433" evidence="1">
    <location>
        <begin position="30"/>
        <end position="184"/>
    </location>
</feature>
<dbReference type="Proteomes" id="UP001595828">
    <property type="component" value="Unassembled WGS sequence"/>
</dbReference>
<feature type="signal peptide" evidence="1">
    <location>
        <begin position="1"/>
        <end position="29"/>
    </location>
</feature>
<sequence length="184" mass="19912">MNRVRRGWAACAALGFFAIAGISATPAGASSAQSFAEVIPGNSFAYHLLAAHNLEREQRGVAPLKWSARLAGQAQQWADRLASANRFEHATDRAGAGENLWMGPAGRYSAEAMIGGFIDERRYFRPGQFPNVSKTGSWHDIGHYTQLIWPATKEVGCAVSKSGINDILVCRYFPAGNVMGERIG</sequence>